<evidence type="ECO:0000256" key="7">
    <source>
        <dbReference type="ARBA" id="ARBA00023150"/>
    </source>
</evidence>
<accession>R9H449</accession>
<keyword evidence="4" id="KW-0547">Nucleotide-binding</keyword>
<keyword evidence="7" id="KW-0501">Molybdenum cofactor biosynthesis</keyword>
<dbReference type="PANTHER" id="PTHR19136">
    <property type="entry name" value="MOLYBDENUM COFACTOR GUANYLYLTRANSFERASE"/>
    <property type="match status" value="1"/>
</dbReference>
<keyword evidence="5" id="KW-0460">Magnesium</keyword>
<evidence type="ECO:0000256" key="5">
    <source>
        <dbReference type="ARBA" id="ARBA00022842"/>
    </source>
</evidence>
<protein>
    <submittedName>
        <fullName evidence="9">Molybdenum cofactor biosynthesis protein C</fullName>
    </submittedName>
</protein>
<dbReference type="InterPro" id="IPR013482">
    <property type="entry name" value="Molybde_CF_guanTrfase"/>
</dbReference>
<dbReference type="GO" id="GO:0005525">
    <property type="term" value="F:GTP binding"/>
    <property type="evidence" value="ECO:0007669"/>
    <property type="project" value="UniProtKB-KW"/>
</dbReference>
<keyword evidence="10" id="KW-1185">Reference proteome</keyword>
<reference evidence="9 10" key="1">
    <citation type="journal article" date="2013" name="Genome Announc.">
        <title>Draft Genome Sequence of Arcticibacter svalbardensis Strain MN12-7T, a Member of the Family Sphingobacteriaceae Isolated from an Arctic Soil Sample.</title>
        <authorList>
            <person name="Shivaji S."/>
            <person name="Ara S."/>
            <person name="Prasad S."/>
            <person name="Manasa B.P."/>
            <person name="Begum Z."/>
            <person name="Singh A."/>
            <person name="Kumar Pinnaka A."/>
        </authorList>
    </citation>
    <scope>NUCLEOTIDE SEQUENCE [LARGE SCALE GENOMIC DNA]</scope>
    <source>
        <strain evidence="9 10">MN12-7</strain>
    </source>
</reference>
<keyword evidence="6" id="KW-0342">GTP-binding</keyword>
<evidence type="ECO:0000256" key="1">
    <source>
        <dbReference type="ARBA" id="ARBA00022490"/>
    </source>
</evidence>
<dbReference type="EMBL" id="AQPN01000033">
    <property type="protein sequence ID" value="EOR95964.1"/>
    <property type="molecule type" value="Genomic_DNA"/>
</dbReference>
<evidence type="ECO:0000256" key="2">
    <source>
        <dbReference type="ARBA" id="ARBA00022679"/>
    </source>
</evidence>
<sequence length="205" mass="23175">MNQKIHKTKSLLINEILGVVLCGGESKRMGSDKGLLTLPGTTQTWAQQVAEILFNCNLPLVISINKTQHSSYSPIFPSEHLILDQINVRGPLNGLLSVHQAHPGKDLLLIACDMIQMDQETLNQLIAIYQENPEFDYYVYEQDKFLEPLCAIYTFKALDAIMKRLDTNELTSFALHKVISSSNYKSIPVKDKRAFTNYNTRDLTS</sequence>
<dbReference type="OrthoDB" id="9788394at2"/>
<comment type="caution">
    <text evidence="9">The sequence shown here is derived from an EMBL/GenBank/DDBJ whole genome shotgun (WGS) entry which is preliminary data.</text>
</comment>
<dbReference type="GO" id="GO:0016779">
    <property type="term" value="F:nucleotidyltransferase activity"/>
    <property type="evidence" value="ECO:0007669"/>
    <property type="project" value="UniProtKB-ARBA"/>
</dbReference>
<dbReference type="CDD" id="cd02503">
    <property type="entry name" value="MobA"/>
    <property type="match status" value="1"/>
</dbReference>
<keyword evidence="3" id="KW-0479">Metal-binding</keyword>
<dbReference type="RefSeq" id="WP_016194099.1">
    <property type="nucleotide sequence ID" value="NZ_AQPN01000033.1"/>
</dbReference>
<dbReference type="GO" id="GO:0006777">
    <property type="term" value="P:Mo-molybdopterin cofactor biosynthetic process"/>
    <property type="evidence" value="ECO:0007669"/>
    <property type="project" value="UniProtKB-KW"/>
</dbReference>
<keyword evidence="1" id="KW-0963">Cytoplasm</keyword>
<dbReference type="GO" id="GO:0046872">
    <property type="term" value="F:metal ion binding"/>
    <property type="evidence" value="ECO:0007669"/>
    <property type="project" value="UniProtKB-KW"/>
</dbReference>
<dbReference type="AlphaFoldDB" id="R9H449"/>
<keyword evidence="2" id="KW-0808">Transferase</keyword>
<proteinExistence type="predicted"/>
<dbReference type="PANTHER" id="PTHR19136:SF81">
    <property type="entry name" value="MOLYBDENUM COFACTOR GUANYLYLTRANSFERASE"/>
    <property type="match status" value="1"/>
</dbReference>
<dbReference type="STRING" id="1150600.ADIARSV_0854"/>
<evidence type="ECO:0000256" key="4">
    <source>
        <dbReference type="ARBA" id="ARBA00022741"/>
    </source>
</evidence>
<dbReference type="InterPro" id="IPR025877">
    <property type="entry name" value="MobA-like_NTP_Trfase"/>
</dbReference>
<evidence type="ECO:0000313" key="9">
    <source>
        <dbReference type="EMBL" id="EOR95964.1"/>
    </source>
</evidence>
<name>R9H449_9SPHI</name>
<dbReference type="InterPro" id="IPR029044">
    <property type="entry name" value="Nucleotide-diphossugar_trans"/>
</dbReference>
<evidence type="ECO:0000256" key="3">
    <source>
        <dbReference type="ARBA" id="ARBA00022723"/>
    </source>
</evidence>
<dbReference type="Pfam" id="PF12804">
    <property type="entry name" value="NTP_transf_3"/>
    <property type="match status" value="1"/>
</dbReference>
<dbReference type="SUPFAM" id="SSF53448">
    <property type="entry name" value="Nucleotide-diphospho-sugar transferases"/>
    <property type="match status" value="1"/>
</dbReference>
<feature type="domain" description="MobA-like NTP transferase" evidence="8">
    <location>
        <begin position="18"/>
        <end position="166"/>
    </location>
</feature>
<dbReference type="Gene3D" id="3.90.550.10">
    <property type="entry name" value="Spore Coat Polysaccharide Biosynthesis Protein SpsA, Chain A"/>
    <property type="match status" value="1"/>
</dbReference>
<evidence type="ECO:0000256" key="6">
    <source>
        <dbReference type="ARBA" id="ARBA00023134"/>
    </source>
</evidence>
<dbReference type="Proteomes" id="UP000014174">
    <property type="component" value="Unassembled WGS sequence"/>
</dbReference>
<evidence type="ECO:0000313" key="10">
    <source>
        <dbReference type="Proteomes" id="UP000014174"/>
    </source>
</evidence>
<dbReference type="eggNOG" id="COG0746">
    <property type="taxonomic scope" value="Bacteria"/>
</dbReference>
<evidence type="ECO:0000259" key="8">
    <source>
        <dbReference type="Pfam" id="PF12804"/>
    </source>
</evidence>
<gene>
    <name evidence="9" type="ORF">ADIARSV_0854</name>
</gene>
<organism evidence="9 10">
    <name type="scientific">Arcticibacter svalbardensis MN12-7</name>
    <dbReference type="NCBI Taxonomy" id="1150600"/>
    <lineage>
        <taxon>Bacteria</taxon>
        <taxon>Pseudomonadati</taxon>
        <taxon>Bacteroidota</taxon>
        <taxon>Sphingobacteriia</taxon>
        <taxon>Sphingobacteriales</taxon>
        <taxon>Sphingobacteriaceae</taxon>
        <taxon>Arcticibacter</taxon>
    </lineage>
</organism>